<dbReference type="Gene3D" id="3.10.10.10">
    <property type="entry name" value="HIV Type 1 Reverse Transcriptase, subunit A, domain 1"/>
    <property type="match status" value="1"/>
</dbReference>
<dbReference type="InterPro" id="IPR021109">
    <property type="entry name" value="Peptidase_aspartic_dom_sf"/>
</dbReference>
<dbReference type="AlphaFoldDB" id="A0A5B6VCN6"/>
<proteinExistence type="predicted"/>
<comment type="caution">
    <text evidence="2">The sequence shown here is derived from an EMBL/GenBank/DDBJ whole genome shotgun (WGS) entry which is preliminary data.</text>
</comment>
<name>A0A5B6VCN6_9ROSI</name>
<evidence type="ECO:0000313" key="3">
    <source>
        <dbReference type="Proteomes" id="UP000325315"/>
    </source>
</evidence>
<dbReference type="OrthoDB" id="437338at2759"/>
<dbReference type="InterPro" id="IPR032567">
    <property type="entry name" value="RTL1-rel"/>
</dbReference>
<dbReference type="EMBL" id="SMMG02000007">
    <property type="protein sequence ID" value="KAA3466863.1"/>
    <property type="molecule type" value="Genomic_DNA"/>
</dbReference>
<dbReference type="Proteomes" id="UP000325315">
    <property type="component" value="Unassembled WGS sequence"/>
</dbReference>
<dbReference type="Gene3D" id="3.30.70.270">
    <property type="match status" value="1"/>
</dbReference>
<dbReference type="PANTHER" id="PTHR15503">
    <property type="entry name" value="LDOC1 RELATED"/>
    <property type="match status" value="1"/>
</dbReference>
<sequence>MGRGLRAPSKGAGPIGVRQPALVYAAGHREDRDASNIITDMFLIFDVPYLALIHIGSTYSYVVSAVSETLGMPVEGISSEATVVSPLGQSIRGTVFLVDLMELPFREFDLILEMVWLVKHRVSLDCATKRVDLKIEEENEDYLSNLISALVAEKLAWKGCKAFLAYISVSWSRDSSVKDIKIVRDFADVFPEELPGLPLSRQVEFGIELFPGTTLVSIAPYRMAPKDLVELKAHIQELLDQGFIRPSVFPWGASILFVKKKDGSMRMCIDYRQLNKLTIKNKYPLPRIDDLFDQFRGASIFSKINLRSMYHQLKVIEVDDSLRPLRVPSDATWTDECTNNFYGSDELSVPTLSGSSSLTTFWCIRRLRTSTLSISDCYYRLCLYAKFNKCEFWLRQVTFLGHVVSVEGIHVDPRKTEAVLEWK</sequence>
<protein>
    <submittedName>
        <fullName evidence="2">DNA/RNA polymerases superfamily protein</fullName>
    </submittedName>
</protein>
<feature type="domain" description="Reverse transcriptase" evidence="1">
    <location>
        <begin position="258"/>
        <end position="338"/>
    </location>
</feature>
<dbReference type="CDD" id="cd01647">
    <property type="entry name" value="RT_LTR"/>
    <property type="match status" value="1"/>
</dbReference>
<dbReference type="InterPro" id="IPR043128">
    <property type="entry name" value="Rev_trsase/Diguanyl_cyclase"/>
</dbReference>
<reference evidence="3" key="1">
    <citation type="journal article" date="2019" name="Plant Biotechnol. J.">
        <title>Genome sequencing of the Australian wild diploid species Gossypium australe highlights disease resistance and delayed gland morphogenesis.</title>
        <authorList>
            <person name="Cai Y."/>
            <person name="Cai X."/>
            <person name="Wang Q."/>
            <person name="Wang P."/>
            <person name="Zhang Y."/>
            <person name="Cai C."/>
            <person name="Xu Y."/>
            <person name="Wang K."/>
            <person name="Zhou Z."/>
            <person name="Wang C."/>
            <person name="Geng S."/>
            <person name="Li B."/>
            <person name="Dong Q."/>
            <person name="Hou Y."/>
            <person name="Wang H."/>
            <person name="Ai P."/>
            <person name="Liu Z."/>
            <person name="Yi F."/>
            <person name="Sun M."/>
            <person name="An G."/>
            <person name="Cheng J."/>
            <person name="Zhang Y."/>
            <person name="Shi Q."/>
            <person name="Xie Y."/>
            <person name="Shi X."/>
            <person name="Chang Y."/>
            <person name="Huang F."/>
            <person name="Chen Y."/>
            <person name="Hong S."/>
            <person name="Mi L."/>
            <person name="Sun Q."/>
            <person name="Zhang L."/>
            <person name="Zhou B."/>
            <person name="Peng R."/>
            <person name="Zhang X."/>
            <person name="Liu F."/>
        </authorList>
    </citation>
    <scope>NUCLEOTIDE SEQUENCE [LARGE SCALE GENOMIC DNA]</scope>
    <source>
        <strain evidence="3">cv. PA1801</strain>
    </source>
</reference>
<keyword evidence="3" id="KW-1185">Reference proteome</keyword>
<dbReference type="Pfam" id="PF08284">
    <property type="entry name" value="RVP_2"/>
    <property type="match status" value="1"/>
</dbReference>
<dbReference type="Gene3D" id="2.40.70.10">
    <property type="entry name" value="Acid Proteases"/>
    <property type="match status" value="1"/>
</dbReference>
<evidence type="ECO:0000259" key="1">
    <source>
        <dbReference type="Pfam" id="PF00078"/>
    </source>
</evidence>
<dbReference type="Pfam" id="PF00078">
    <property type="entry name" value="RVT_1"/>
    <property type="match status" value="1"/>
</dbReference>
<evidence type="ECO:0000313" key="2">
    <source>
        <dbReference type="EMBL" id="KAA3466863.1"/>
    </source>
</evidence>
<dbReference type="InterPro" id="IPR000477">
    <property type="entry name" value="RT_dom"/>
</dbReference>
<dbReference type="PANTHER" id="PTHR15503:SF45">
    <property type="entry name" value="RNA-DIRECTED DNA POLYMERASE HOMOLOG"/>
    <property type="match status" value="1"/>
</dbReference>
<accession>A0A5B6VCN6</accession>
<dbReference type="InterPro" id="IPR043502">
    <property type="entry name" value="DNA/RNA_pol_sf"/>
</dbReference>
<dbReference type="SUPFAM" id="SSF56672">
    <property type="entry name" value="DNA/RNA polymerases"/>
    <property type="match status" value="2"/>
</dbReference>
<organism evidence="2 3">
    <name type="scientific">Gossypium australe</name>
    <dbReference type="NCBI Taxonomy" id="47621"/>
    <lineage>
        <taxon>Eukaryota</taxon>
        <taxon>Viridiplantae</taxon>
        <taxon>Streptophyta</taxon>
        <taxon>Embryophyta</taxon>
        <taxon>Tracheophyta</taxon>
        <taxon>Spermatophyta</taxon>
        <taxon>Magnoliopsida</taxon>
        <taxon>eudicotyledons</taxon>
        <taxon>Gunneridae</taxon>
        <taxon>Pentapetalae</taxon>
        <taxon>rosids</taxon>
        <taxon>malvids</taxon>
        <taxon>Malvales</taxon>
        <taxon>Malvaceae</taxon>
        <taxon>Malvoideae</taxon>
        <taxon>Gossypium</taxon>
    </lineage>
</organism>
<gene>
    <name evidence="2" type="ORF">EPI10_001924</name>
</gene>